<evidence type="ECO:0000256" key="1">
    <source>
        <dbReference type="SAM" id="Coils"/>
    </source>
</evidence>
<evidence type="ECO:0000313" key="3">
    <source>
        <dbReference type="EMBL" id="PSS35627.1"/>
    </source>
</evidence>
<accession>A0A2R6S049</accession>
<feature type="non-terminal residue" evidence="3">
    <location>
        <position position="422"/>
    </location>
</feature>
<protein>
    <submittedName>
        <fullName evidence="3">Uncharacterized protein</fullName>
    </submittedName>
</protein>
<proteinExistence type="predicted"/>
<gene>
    <name evidence="3" type="ORF">PHLCEN_2v1419</name>
</gene>
<reference evidence="3 4" key="1">
    <citation type="submission" date="2018-02" db="EMBL/GenBank/DDBJ databases">
        <title>Genome sequence of the basidiomycete white-rot fungus Phlebia centrifuga.</title>
        <authorList>
            <person name="Granchi Z."/>
            <person name="Peng M."/>
            <person name="de Vries R.P."/>
            <person name="Hilden K."/>
            <person name="Makela M.R."/>
            <person name="Grigoriev I."/>
            <person name="Riley R."/>
        </authorList>
    </citation>
    <scope>NUCLEOTIDE SEQUENCE [LARGE SCALE GENOMIC DNA]</scope>
    <source>
        <strain evidence="3 4">FBCC195</strain>
    </source>
</reference>
<dbReference type="AlphaFoldDB" id="A0A2R6S049"/>
<sequence>MSTPTPAAKRYGTRKANAEKHVPAELLPKKRRNANEVRAARAAAVVEAAQAEASQNKILETIAKLQAELEAQRAKGPENVQVAMLTPQNAAAKSNARKKAGLTNAKHTTPSALVQANAMSADASLVSAANVKTPQKHALEKITRARIEALVQNLKAPKTPLGTGRGKENVPPGESATDSPTPIKKSKTSSTRHGGFLPTPPLSVVTSKKTGTNKGSTRLLPVDDVGTDDDMFGVVDVPDSNFERNEADASIHIMNVDEESDVLKPEDEEPEDHDEEDEGEEDEEDEENEGDEWEDSIEDHVLGLTAAESDAATAKVCRITTQGNVGILIKPATVTSVNSFPPPQVNTNGNIRWNKSHLPTNEGQYPRYRNEFCPQVFAWICAQPVTFNTNGINILECMQEKWDEILPDVPHRIEPRTAVYDI</sequence>
<feature type="compositionally biased region" description="Low complexity" evidence="2">
    <location>
        <begin position="177"/>
        <end position="191"/>
    </location>
</feature>
<evidence type="ECO:0000256" key="2">
    <source>
        <dbReference type="SAM" id="MobiDB-lite"/>
    </source>
</evidence>
<dbReference type="Proteomes" id="UP000186601">
    <property type="component" value="Unassembled WGS sequence"/>
</dbReference>
<feature type="region of interest" description="Disordered" evidence="2">
    <location>
        <begin position="156"/>
        <end position="222"/>
    </location>
</feature>
<feature type="compositionally biased region" description="Low complexity" evidence="2">
    <location>
        <begin position="203"/>
        <end position="217"/>
    </location>
</feature>
<feature type="region of interest" description="Disordered" evidence="2">
    <location>
        <begin position="1"/>
        <end position="22"/>
    </location>
</feature>
<comment type="caution">
    <text evidence="3">The sequence shown here is derived from an EMBL/GenBank/DDBJ whole genome shotgun (WGS) entry which is preliminary data.</text>
</comment>
<keyword evidence="4" id="KW-1185">Reference proteome</keyword>
<name>A0A2R6S049_9APHY</name>
<organism evidence="3 4">
    <name type="scientific">Hermanssonia centrifuga</name>
    <dbReference type="NCBI Taxonomy" id="98765"/>
    <lineage>
        <taxon>Eukaryota</taxon>
        <taxon>Fungi</taxon>
        <taxon>Dikarya</taxon>
        <taxon>Basidiomycota</taxon>
        <taxon>Agaricomycotina</taxon>
        <taxon>Agaricomycetes</taxon>
        <taxon>Polyporales</taxon>
        <taxon>Meruliaceae</taxon>
        <taxon>Hermanssonia</taxon>
    </lineage>
</organism>
<keyword evidence="1" id="KW-0175">Coiled coil</keyword>
<dbReference type="EMBL" id="MLYV02000109">
    <property type="protein sequence ID" value="PSS35627.1"/>
    <property type="molecule type" value="Genomic_DNA"/>
</dbReference>
<feature type="coiled-coil region" evidence="1">
    <location>
        <begin position="48"/>
        <end position="75"/>
    </location>
</feature>
<evidence type="ECO:0000313" key="4">
    <source>
        <dbReference type="Proteomes" id="UP000186601"/>
    </source>
</evidence>
<feature type="region of interest" description="Disordered" evidence="2">
    <location>
        <begin position="252"/>
        <end position="293"/>
    </location>
</feature>
<feature type="compositionally biased region" description="Acidic residues" evidence="2">
    <location>
        <begin position="256"/>
        <end position="293"/>
    </location>
</feature>